<dbReference type="PANTHER" id="PTHR12835:SF5">
    <property type="entry name" value="BIOTIN--PROTEIN LIGASE"/>
    <property type="match status" value="1"/>
</dbReference>
<evidence type="ECO:0000256" key="5">
    <source>
        <dbReference type="ARBA" id="ARBA00023015"/>
    </source>
</evidence>
<dbReference type="InterPro" id="IPR036390">
    <property type="entry name" value="WH_DNA-bd_sf"/>
</dbReference>
<dbReference type="InterPro" id="IPR004143">
    <property type="entry name" value="BPL_LPL_catalytic"/>
</dbReference>
<dbReference type="CDD" id="cd16442">
    <property type="entry name" value="BPL"/>
    <property type="match status" value="1"/>
</dbReference>
<dbReference type="Pfam" id="PF03099">
    <property type="entry name" value="BPL_LplA_LipB"/>
    <property type="match status" value="1"/>
</dbReference>
<evidence type="ECO:0000313" key="9">
    <source>
        <dbReference type="EMBL" id="VAX02674.1"/>
    </source>
</evidence>
<proteinExistence type="inferred from homology"/>
<organism evidence="9">
    <name type="scientific">hydrothermal vent metagenome</name>
    <dbReference type="NCBI Taxonomy" id="652676"/>
    <lineage>
        <taxon>unclassified sequences</taxon>
        <taxon>metagenomes</taxon>
        <taxon>ecological metagenomes</taxon>
    </lineage>
</organism>
<dbReference type="GO" id="GO:0005737">
    <property type="term" value="C:cytoplasm"/>
    <property type="evidence" value="ECO:0007669"/>
    <property type="project" value="TreeGrafter"/>
</dbReference>
<dbReference type="SUPFAM" id="SSF46785">
    <property type="entry name" value="Winged helix' DNA-binding domain"/>
    <property type="match status" value="1"/>
</dbReference>
<dbReference type="PANTHER" id="PTHR12835">
    <property type="entry name" value="BIOTIN PROTEIN LIGASE"/>
    <property type="match status" value="1"/>
</dbReference>
<dbReference type="GO" id="GO:0003677">
    <property type="term" value="F:DNA binding"/>
    <property type="evidence" value="ECO:0007669"/>
    <property type="project" value="UniProtKB-KW"/>
</dbReference>
<dbReference type="GO" id="GO:0006355">
    <property type="term" value="P:regulation of DNA-templated transcription"/>
    <property type="evidence" value="ECO:0007669"/>
    <property type="project" value="InterPro"/>
</dbReference>
<dbReference type="Pfam" id="PF08279">
    <property type="entry name" value="HTH_11"/>
    <property type="match status" value="1"/>
</dbReference>
<dbReference type="Gene3D" id="1.10.10.10">
    <property type="entry name" value="Winged helix-like DNA-binding domain superfamily/Winged helix DNA-binding domain"/>
    <property type="match status" value="1"/>
</dbReference>
<dbReference type="EC" id="6.3.4.9" evidence="9"/>
<gene>
    <name evidence="9" type="ORF">MNBD_GAMMA19-15</name>
</gene>
<dbReference type="AlphaFoldDB" id="A0A3B1AS74"/>
<dbReference type="PROSITE" id="PS51733">
    <property type="entry name" value="BPL_LPL_CATALYTIC"/>
    <property type="match status" value="1"/>
</dbReference>
<dbReference type="HAMAP" id="MF_00978">
    <property type="entry name" value="Bifunct_BirA"/>
    <property type="match status" value="1"/>
</dbReference>
<dbReference type="Gene3D" id="3.30.930.10">
    <property type="entry name" value="Bira Bifunctional Protein, Domain 2"/>
    <property type="match status" value="1"/>
</dbReference>
<dbReference type="InterPro" id="IPR003142">
    <property type="entry name" value="BPL_C"/>
</dbReference>
<dbReference type="InterPro" id="IPR030855">
    <property type="entry name" value="Bifunct_BirA"/>
</dbReference>
<evidence type="ECO:0000256" key="2">
    <source>
        <dbReference type="ARBA" id="ARBA00022598"/>
    </source>
</evidence>
<accession>A0A3B1AS74</accession>
<dbReference type="EMBL" id="UOFV01000338">
    <property type="protein sequence ID" value="VAX02674.1"/>
    <property type="molecule type" value="Genomic_DNA"/>
</dbReference>
<dbReference type="GO" id="GO:0004077">
    <property type="term" value="F:biotin--[biotin carboxyl-carrier protein] ligase activity"/>
    <property type="evidence" value="ECO:0007669"/>
    <property type="project" value="UniProtKB-EC"/>
</dbReference>
<dbReference type="SUPFAM" id="SSF50037">
    <property type="entry name" value="C-terminal domain of transcriptional repressors"/>
    <property type="match status" value="1"/>
</dbReference>
<dbReference type="InterPro" id="IPR004409">
    <property type="entry name" value="Biotin_operon_repress_HTH"/>
</dbReference>
<evidence type="ECO:0000256" key="3">
    <source>
        <dbReference type="ARBA" id="ARBA00022741"/>
    </source>
</evidence>
<dbReference type="InterPro" id="IPR045864">
    <property type="entry name" value="aa-tRNA-synth_II/BPL/LPL"/>
</dbReference>
<dbReference type="SUPFAM" id="SSF55681">
    <property type="entry name" value="Class II aaRS and biotin synthetases"/>
    <property type="match status" value="1"/>
</dbReference>
<keyword evidence="2 9" id="KW-0436">Ligase</keyword>
<dbReference type="Gene3D" id="2.30.30.100">
    <property type="match status" value="1"/>
</dbReference>
<name>A0A3B1AS74_9ZZZZ</name>
<keyword evidence="4" id="KW-0067">ATP-binding</keyword>
<sequence length="337" mass="36289">MTLAQTILTLLADGEFQSGPALGQATGCSRTAVWKAVQSLQNTGLEIYCVRGKGYRLAQPVELLDRDSILAALDTGTRQAVQQLDVYHEIDSTNARLLEVARQENTSGYVCIAECQHMGRGRRGRRWVSPLGGNLYLSLLWRFHAGATSLGGLSLAIAVAMVRALRESGLVSAQLKWPNDILLDGHKLAGILLELSGESSGPCAVVVGVGLNIRTPAREMSAVDQPWTDLESALGKTVSRNELTGSLLRHLVHAVTDFERQGLIPFMDEWAQWDALAGNEIILNLPTGPLRGVARGVDESGALLLARNGELQRYHSGEVSVRLSAKMESPGTYGAGQ</sequence>
<dbReference type="InterPro" id="IPR008988">
    <property type="entry name" value="Transcriptional_repressor_C"/>
</dbReference>
<dbReference type="GO" id="GO:0005524">
    <property type="term" value="F:ATP binding"/>
    <property type="evidence" value="ECO:0007669"/>
    <property type="project" value="UniProtKB-KW"/>
</dbReference>
<reference evidence="9" key="1">
    <citation type="submission" date="2018-06" db="EMBL/GenBank/DDBJ databases">
        <authorList>
            <person name="Zhirakovskaya E."/>
        </authorList>
    </citation>
    <scope>NUCLEOTIDE SEQUENCE</scope>
</reference>
<dbReference type="NCBIfam" id="TIGR00122">
    <property type="entry name" value="birA_repr_reg"/>
    <property type="match status" value="1"/>
</dbReference>
<evidence type="ECO:0000256" key="7">
    <source>
        <dbReference type="ARBA" id="ARBA00023163"/>
    </source>
</evidence>
<dbReference type="NCBIfam" id="TIGR00121">
    <property type="entry name" value="birA_ligase"/>
    <property type="match status" value="1"/>
</dbReference>
<protein>
    <submittedName>
        <fullName evidence="9">Biotin operon repressor / Biotin--protein ligase</fullName>
        <ecNumber evidence="9">6.3.4.9</ecNumber>
    </submittedName>
</protein>
<keyword evidence="6" id="KW-0238">DNA-binding</keyword>
<dbReference type="InterPro" id="IPR036388">
    <property type="entry name" value="WH-like_DNA-bd_sf"/>
</dbReference>
<evidence type="ECO:0000256" key="1">
    <source>
        <dbReference type="ARBA" id="ARBA00022491"/>
    </source>
</evidence>
<feature type="domain" description="BPL/LPL catalytic" evidence="8">
    <location>
        <begin position="63"/>
        <end position="259"/>
    </location>
</feature>
<keyword evidence="5" id="KW-0805">Transcription regulation</keyword>
<dbReference type="NCBIfam" id="NF008847">
    <property type="entry name" value="PRK11886.1-2"/>
    <property type="match status" value="1"/>
</dbReference>
<evidence type="ECO:0000256" key="4">
    <source>
        <dbReference type="ARBA" id="ARBA00022840"/>
    </source>
</evidence>
<keyword evidence="1" id="KW-0678">Repressor</keyword>
<dbReference type="InterPro" id="IPR004408">
    <property type="entry name" value="Biotin_CoA_COase_ligase"/>
</dbReference>
<keyword evidence="7" id="KW-0804">Transcription</keyword>
<evidence type="ECO:0000256" key="6">
    <source>
        <dbReference type="ARBA" id="ARBA00023125"/>
    </source>
</evidence>
<evidence type="ECO:0000259" key="8">
    <source>
        <dbReference type="PROSITE" id="PS51733"/>
    </source>
</evidence>
<keyword evidence="3" id="KW-0547">Nucleotide-binding</keyword>
<dbReference type="InterPro" id="IPR013196">
    <property type="entry name" value="HTH_11"/>
</dbReference>
<dbReference type="Pfam" id="PF02237">
    <property type="entry name" value="BPL_C"/>
    <property type="match status" value="1"/>
</dbReference>